<dbReference type="EMBL" id="FNES01000008">
    <property type="protein sequence ID" value="SDJ83961.1"/>
    <property type="molecule type" value="Genomic_DNA"/>
</dbReference>
<dbReference type="RefSeq" id="WP_089686216.1">
    <property type="nucleotide sequence ID" value="NZ_FNES01000008.1"/>
</dbReference>
<feature type="domain" description="ABC-type transport auxiliary lipoprotein component" evidence="2">
    <location>
        <begin position="36"/>
        <end position="193"/>
    </location>
</feature>
<reference evidence="3 4" key="1">
    <citation type="submission" date="2016-10" db="EMBL/GenBank/DDBJ databases">
        <authorList>
            <person name="de Groot N.N."/>
        </authorList>
    </citation>
    <scope>NUCLEOTIDE SEQUENCE [LARGE SCALE GENOMIC DNA]</scope>
    <source>
        <strain evidence="3 4">CGMCC 1.6133</strain>
    </source>
</reference>
<gene>
    <name evidence="3" type="ORF">SAMN04487954_108156</name>
</gene>
<proteinExistence type="predicted"/>
<dbReference type="Proteomes" id="UP000198525">
    <property type="component" value="Unassembled WGS sequence"/>
</dbReference>
<dbReference type="STRING" id="376427.SAMN04487954_108156"/>
<evidence type="ECO:0000313" key="3">
    <source>
        <dbReference type="EMBL" id="SDJ83961.1"/>
    </source>
</evidence>
<dbReference type="AlphaFoldDB" id="A0A1G8X0H5"/>
<feature type="chain" id="PRO_5011432684" description="ABC-type transport auxiliary lipoprotein component domain-containing protein" evidence="1">
    <location>
        <begin position="30"/>
        <end position="201"/>
    </location>
</feature>
<evidence type="ECO:0000259" key="2">
    <source>
        <dbReference type="Pfam" id="PF03886"/>
    </source>
</evidence>
<evidence type="ECO:0000313" key="4">
    <source>
        <dbReference type="Proteomes" id="UP000198525"/>
    </source>
</evidence>
<dbReference type="OrthoDB" id="5600407at2"/>
<accession>A0A1G8X0H5</accession>
<evidence type="ECO:0000256" key="1">
    <source>
        <dbReference type="SAM" id="SignalP"/>
    </source>
</evidence>
<feature type="signal peptide" evidence="1">
    <location>
        <begin position="1"/>
        <end position="29"/>
    </location>
</feature>
<name>A0A1G8X0H5_9GAMM</name>
<dbReference type="Pfam" id="PF03886">
    <property type="entry name" value="ABC_trans_aux"/>
    <property type="match status" value="1"/>
</dbReference>
<dbReference type="Gene3D" id="3.40.50.10610">
    <property type="entry name" value="ABC-type transport auxiliary lipoprotein component"/>
    <property type="match status" value="1"/>
</dbReference>
<protein>
    <recommendedName>
        <fullName evidence="2">ABC-type transport auxiliary lipoprotein component domain-containing protein</fullName>
    </recommendedName>
</protein>
<sequence>MHATQPARCALLVLCLPLLLVWLSGCASSAPPAQRYALPTSPAAATPPPDSPTHVIQVTLPRVADYLDVEGIVLQLDDITLNEARQHVWAEPLPQQLRRTLHARLATNLPDTRLLRSDDAPSADALTLHLDVDRFQGFHDGTARAEGQWQLRDPSGQALIVEDFSASTELADDGYPALVRALGKSWSQVADRIGRTIRDRL</sequence>
<organism evidence="3 4">
    <name type="scientific">Billgrantia gudaonensis</name>
    <dbReference type="NCBI Taxonomy" id="376427"/>
    <lineage>
        <taxon>Bacteria</taxon>
        <taxon>Pseudomonadati</taxon>
        <taxon>Pseudomonadota</taxon>
        <taxon>Gammaproteobacteria</taxon>
        <taxon>Oceanospirillales</taxon>
        <taxon>Halomonadaceae</taxon>
        <taxon>Billgrantia</taxon>
    </lineage>
</organism>
<dbReference type="SUPFAM" id="SSF159594">
    <property type="entry name" value="XCC0632-like"/>
    <property type="match status" value="1"/>
</dbReference>
<dbReference type="InterPro" id="IPR005586">
    <property type="entry name" value="ABC_trans_aux"/>
</dbReference>
<keyword evidence="1" id="KW-0732">Signal</keyword>
<keyword evidence="4" id="KW-1185">Reference proteome</keyword>